<dbReference type="OrthoDB" id="47059at2759"/>
<dbReference type="Gene3D" id="3.20.20.300">
    <property type="entry name" value="Glycoside hydrolase, family 3, N-terminal domain"/>
    <property type="match status" value="1"/>
</dbReference>
<dbReference type="Gene3D" id="2.60.40.10">
    <property type="entry name" value="Immunoglobulins"/>
    <property type="match status" value="1"/>
</dbReference>
<dbReference type="EMBL" id="MIKG01000023">
    <property type="protein sequence ID" value="RAO73258.1"/>
    <property type="molecule type" value="Genomic_DNA"/>
</dbReference>
<keyword evidence="9 10" id="KW-0624">Polysaccharide degradation</keyword>
<keyword evidence="5" id="KW-0136">Cellulose degradation</keyword>
<dbReference type="InterPro" id="IPR017853">
    <property type="entry name" value="GH"/>
</dbReference>
<dbReference type="InterPro" id="IPR050288">
    <property type="entry name" value="Cellulose_deg_GH3"/>
</dbReference>
<organism evidence="12 13">
    <name type="scientific">Talaromyces amestolkiae</name>
    <dbReference type="NCBI Taxonomy" id="1196081"/>
    <lineage>
        <taxon>Eukaryota</taxon>
        <taxon>Fungi</taxon>
        <taxon>Dikarya</taxon>
        <taxon>Ascomycota</taxon>
        <taxon>Pezizomycotina</taxon>
        <taxon>Eurotiomycetes</taxon>
        <taxon>Eurotiomycetidae</taxon>
        <taxon>Eurotiales</taxon>
        <taxon>Trichocomaceae</taxon>
        <taxon>Talaromyces</taxon>
        <taxon>Talaromyces sect. Talaromyces</taxon>
    </lineage>
</organism>
<evidence type="ECO:0000256" key="10">
    <source>
        <dbReference type="RuleBase" id="RU361161"/>
    </source>
</evidence>
<dbReference type="Gene3D" id="2.60.120.260">
    <property type="entry name" value="Galactose-binding domain-like"/>
    <property type="match status" value="1"/>
</dbReference>
<evidence type="ECO:0000256" key="3">
    <source>
        <dbReference type="ARBA" id="ARBA00005336"/>
    </source>
</evidence>
<dbReference type="EC" id="3.2.1.21" evidence="10"/>
<dbReference type="PANTHER" id="PTHR42715">
    <property type="entry name" value="BETA-GLUCOSIDASE"/>
    <property type="match status" value="1"/>
</dbReference>
<dbReference type="InterPro" id="IPR002772">
    <property type="entry name" value="Glyco_hydro_3_C"/>
</dbReference>
<dbReference type="InterPro" id="IPR036962">
    <property type="entry name" value="Glyco_hydro_3_N_sf"/>
</dbReference>
<dbReference type="UniPathway" id="UPA00696"/>
<name>A0A364LBS8_TALAM</name>
<protein>
    <recommendedName>
        <fullName evidence="10">beta-glucosidase</fullName>
        <ecNumber evidence="10">3.2.1.21</ecNumber>
    </recommendedName>
</protein>
<sequence>MGEPHVIDVDAVLGELTLHEKINLLSGTDNWHLYGVERLGIPAVRVSDGPNGVRGTKMFNSTPAACLPCGTALAATWDVDLIRRSGELQAEEALAKGVSVILGPTTNMQRSPLGGRGFESFSEDPVLAGCMSAAVISGIQSKGVAATLKHFVCNDQEHERMSQDSRVSERALREIYTLPFQIAQLKAAPWAYMASYNRVNGTHVSESYDMLQGIIRDEWGFDGLIMSDWRGTYSTAAALKAGLDLEMPGPTLMRGALINHALVCGKLTLDDIDISVRRILAFINKVLPLRIPSNAPEMTIDTTETSQRLREIAAASVVLLKNDKSVLPFRKDKSIAIIGPNAKIAAYSGGGSASLHPYYAVTPFDGISSQAQEEVLHAIGCTACKKLPQITEMIKDMKMFVYATSSSASTSRQSIDEISITSADMYLFDYVPKLLPHDHRGAWYAAFIGTLIPDADGEYMFSVSVAGTAKLFVDDKLVVDAMTEQTAGGSFFGYGTTEICGSIILNKGCSYIVRVEFGSIATSLLPGPGADSVAGGGIRIGCQFQMNAEEELAKAVEIAKQVDQVVIVAGLNADWESEGYDRDTMDLPGHTDKLIKAILSANHNTAIVIQSGTPVSMPWVNSAPAILQAWYGGNETGNAIADILYGDVNPSGKLPLTFPIRLEDNPAYLNFGSEKGRTLYREDVYIGYRWYESIKRNVCFPFGHGLSYTHFTFDNLTVKVSEGDDRLAVTVVVENTGNHSGAHTVQVYVSQHNPSIKRPVKELKGFSKVSLAPAERKEVEIIMSLKYATSFWDERKHAWTMEKDTFDMYVGSSSADKSFLKRSFETSKTAWWKGL</sequence>
<evidence type="ECO:0000256" key="2">
    <source>
        <dbReference type="ARBA" id="ARBA00004987"/>
    </source>
</evidence>
<dbReference type="SUPFAM" id="SSF52279">
    <property type="entry name" value="Beta-D-glucan exohydrolase, C-terminal domain"/>
    <property type="match status" value="1"/>
</dbReference>
<dbReference type="Pfam" id="PF01915">
    <property type="entry name" value="Glyco_hydro_3_C"/>
    <property type="match status" value="1"/>
</dbReference>
<evidence type="ECO:0000256" key="7">
    <source>
        <dbReference type="ARBA" id="ARBA00023277"/>
    </source>
</evidence>
<proteinExistence type="inferred from homology"/>
<dbReference type="InterPro" id="IPR026891">
    <property type="entry name" value="Fn3-like"/>
</dbReference>
<dbReference type="Pfam" id="PF07691">
    <property type="entry name" value="PA14"/>
    <property type="match status" value="1"/>
</dbReference>
<dbReference type="Pfam" id="PF00933">
    <property type="entry name" value="Glyco_hydro_3"/>
    <property type="match status" value="1"/>
</dbReference>
<dbReference type="GeneID" id="63798484"/>
<evidence type="ECO:0000313" key="12">
    <source>
        <dbReference type="EMBL" id="RAO73258.1"/>
    </source>
</evidence>
<dbReference type="SMART" id="SM01217">
    <property type="entry name" value="Fn3_like"/>
    <property type="match status" value="1"/>
</dbReference>
<dbReference type="FunFam" id="2.60.40.10:FF:000495">
    <property type="entry name" value="Periplasmic beta-glucosidase"/>
    <property type="match status" value="1"/>
</dbReference>
<keyword evidence="4 10" id="KW-0378">Hydrolase</keyword>
<dbReference type="GO" id="GO:0008422">
    <property type="term" value="F:beta-glucosidase activity"/>
    <property type="evidence" value="ECO:0007669"/>
    <property type="project" value="UniProtKB-EC"/>
</dbReference>
<dbReference type="InterPro" id="IPR011658">
    <property type="entry name" value="PA14_dom"/>
</dbReference>
<dbReference type="InterPro" id="IPR001764">
    <property type="entry name" value="Glyco_hydro_3_N"/>
</dbReference>
<comment type="similarity">
    <text evidence="3 10">Belongs to the glycosyl hydrolase 3 family.</text>
</comment>
<dbReference type="RefSeq" id="XP_040737772.1">
    <property type="nucleotide sequence ID" value="XM_040882168.1"/>
</dbReference>
<evidence type="ECO:0000256" key="5">
    <source>
        <dbReference type="ARBA" id="ARBA00023001"/>
    </source>
</evidence>
<keyword evidence="13" id="KW-1185">Reference proteome</keyword>
<dbReference type="GO" id="GO:0030245">
    <property type="term" value="P:cellulose catabolic process"/>
    <property type="evidence" value="ECO:0007669"/>
    <property type="project" value="UniProtKB-UniPathway"/>
</dbReference>
<dbReference type="SUPFAM" id="SSF51445">
    <property type="entry name" value="(Trans)glycosidases"/>
    <property type="match status" value="1"/>
</dbReference>
<keyword evidence="8 10" id="KW-0326">Glycosidase</keyword>
<comment type="caution">
    <text evidence="12">The sequence shown here is derived from an EMBL/GenBank/DDBJ whole genome shotgun (WGS) entry which is preliminary data.</text>
</comment>
<dbReference type="InterPro" id="IPR013783">
    <property type="entry name" value="Ig-like_fold"/>
</dbReference>
<evidence type="ECO:0000259" key="11">
    <source>
        <dbReference type="PROSITE" id="PS51820"/>
    </source>
</evidence>
<evidence type="ECO:0000256" key="8">
    <source>
        <dbReference type="ARBA" id="ARBA00023295"/>
    </source>
</evidence>
<dbReference type="SMART" id="SM00758">
    <property type="entry name" value="PA14"/>
    <property type="match status" value="1"/>
</dbReference>
<reference evidence="12 13" key="1">
    <citation type="journal article" date="2017" name="Biotechnol. Biofuels">
        <title>Differential beta-glucosidase expression as a function of carbon source availability in Talaromyces amestolkiae: a genomic and proteomic approach.</title>
        <authorList>
            <person name="de Eugenio L.I."/>
            <person name="Mendez-Liter J.A."/>
            <person name="Nieto-Dominguez M."/>
            <person name="Alonso L."/>
            <person name="Gil-Munoz J."/>
            <person name="Barriuso J."/>
            <person name="Prieto A."/>
            <person name="Martinez M.J."/>
        </authorList>
    </citation>
    <scope>NUCLEOTIDE SEQUENCE [LARGE SCALE GENOMIC DNA]</scope>
    <source>
        <strain evidence="12 13">CIB</strain>
    </source>
</reference>
<keyword evidence="7 10" id="KW-0119">Carbohydrate metabolism</keyword>
<dbReference type="Pfam" id="PF14310">
    <property type="entry name" value="Fn3-like"/>
    <property type="match status" value="1"/>
</dbReference>
<dbReference type="Gene3D" id="3.40.50.1700">
    <property type="entry name" value="Glycoside hydrolase family 3 C-terminal domain"/>
    <property type="match status" value="1"/>
</dbReference>
<dbReference type="AlphaFoldDB" id="A0A364LBS8"/>
<feature type="domain" description="PA14" evidence="11">
    <location>
        <begin position="392"/>
        <end position="556"/>
    </location>
</feature>
<dbReference type="PANTHER" id="PTHR42715:SF27">
    <property type="entry name" value="BETA-GLUCOSIDASE-RELATED"/>
    <property type="match status" value="1"/>
</dbReference>
<dbReference type="InterPro" id="IPR036881">
    <property type="entry name" value="Glyco_hydro_3_C_sf"/>
</dbReference>
<comment type="catalytic activity">
    <reaction evidence="1 10">
        <text>Hydrolysis of terminal, non-reducing beta-D-glucosyl residues with release of beta-D-glucose.</text>
        <dbReference type="EC" id="3.2.1.21"/>
    </reaction>
</comment>
<keyword evidence="6" id="KW-0325">Glycoprotein</keyword>
<dbReference type="Proteomes" id="UP000249363">
    <property type="component" value="Unassembled WGS sequence"/>
</dbReference>
<evidence type="ECO:0000256" key="4">
    <source>
        <dbReference type="ARBA" id="ARBA00022801"/>
    </source>
</evidence>
<dbReference type="InterPro" id="IPR019800">
    <property type="entry name" value="Glyco_hydro_3_AS"/>
</dbReference>
<dbReference type="STRING" id="1196081.A0A364LBS8"/>
<comment type="pathway">
    <text evidence="2 10">Glycan metabolism; cellulose degradation.</text>
</comment>
<dbReference type="PROSITE" id="PS00775">
    <property type="entry name" value="GLYCOSYL_HYDROL_F3"/>
    <property type="match status" value="1"/>
</dbReference>
<gene>
    <name evidence="12" type="ORF">BHQ10_009270</name>
</gene>
<evidence type="ECO:0000313" key="13">
    <source>
        <dbReference type="Proteomes" id="UP000249363"/>
    </source>
</evidence>
<accession>A0A364LBS8</accession>
<dbReference type="PRINTS" id="PR00133">
    <property type="entry name" value="GLHYDRLASE3"/>
</dbReference>
<evidence type="ECO:0000256" key="6">
    <source>
        <dbReference type="ARBA" id="ARBA00023180"/>
    </source>
</evidence>
<dbReference type="InterPro" id="IPR037524">
    <property type="entry name" value="PA14/GLEYA"/>
</dbReference>
<evidence type="ECO:0000256" key="1">
    <source>
        <dbReference type="ARBA" id="ARBA00000448"/>
    </source>
</evidence>
<evidence type="ECO:0000256" key="9">
    <source>
        <dbReference type="ARBA" id="ARBA00023326"/>
    </source>
</evidence>
<dbReference type="PROSITE" id="PS51820">
    <property type="entry name" value="PA14"/>
    <property type="match status" value="1"/>
</dbReference>